<gene>
    <name evidence="2" type="ORF">PGLA1383_LOCUS48959</name>
</gene>
<dbReference type="Proteomes" id="UP000654075">
    <property type="component" value="Unassembled WGS sequence"/>
</dbReference>
<dbReference type="InterPro" id="IPR006342">
    <property type="entry name" value="FkbM_mtfrase"/>
</dbReference>
<organism evidence="2 3">
    <name type="scientific">Polarella glacialis</name>
    <name type="common">Dinoflagellate</name>
    <dbReference type="NCBI Taxonomy" id="89957"/>
    <lineage>
        <taxon>Eukaryota</taxon>
        <taxon>Sar</taxon>
        <taxon>Alveolata</taxon>
        <taxon>Dinophyceae</taxon>
        <taxon>Suessiales</taxon>
        <taxon>Suessiaceae</taxon>
        <taxon>Polarella</taxon>
    </lineage>
</organism>
<accession>A0A813H5I2</accession>
<comment type="caution">
    <text evidence="2">The sequence shown here is derived from an EMBL/GenBank/DDBJ whole genome shotgun (WGS) entry which is preliminary data.</text>
</comment>
<dbReference type="Gene3D" id="3.40.50.150">
    <property type="entry name" value="Vaccinia Virus protein VP39"/>
    <property type="match status" value="1"/>
</dbReference>
<dbReference type="NCBIfam" id="TIGR01444">
    <property type="entry name" value="fkbM_fam"/>
    <property type="match status" value="1"/>
</dbReference>
<reference evidence="2" key="1">
    <citation type="submission" date="2021-02" db="EMBL/GenBank/DDBJ databases">
        <authorList>
            <person name="Dougan E. K."/>
            <person name="Rhodes N."/>
            <person name="Thang M."/>
            <person name="Chan C."/>
        </authorList>
    </citation>
    <scope>NUCLEOTIDE SEQUENCE</scope>
</reference>
<name>A0A813H5I2_POLGL</name>
<feature type="domain" description="Methyltransferase FkbM" evidence="1">
    <location>
        <begin position="121"/>
        <end position="251"/>
    </location>
</feature>
<dbReference type="InterPro" id="IPR052514">
    <property type="entry name" value="SAM-dependent_MTase"/>
</dbReference>
<evidence type="ECO:0000259" key="1">
    <source>
        <dbReference type="Pfam" id="PF05050"/>
    </source>
</evidence>
<dbReference type="PANTHER" id="PTHR34203">
    <property type="entry name" value="METHYLTRANSFERASE, FKBM FAMILY PROTEIN"/>
    <property type="match status" value="1"/>
</dbReference>
<sequence>MPLPMVTASCLLAVAHQSMHLRSDVRELPDAGMFEGLPQAWDGASVLGNDPKGSAENFTMKDGPYLAGASPPLLVIRAYSDAISDHIRSEGVWFDCPVLGEIWDKLPCPPSSPQCTKNFMDIGANIGACSLQMMARNDVAHTFAFEPDYANLFYLTRSILANNMSQRVSLFPQSLGDAPGQHRIYERPGNMGSTSLDASNYGNGTASGEVAMVTLDSLMVAAGMPYVHLAKMDVEGYEMKVLAGASNVLSSGMVHAWKVELSPAFLELHISSALHLLNAFITNRYDLYHVAGWEDRKANLELMSREVLRNYACEAHPRNYQREFLAVLHGQQARSPLACA</sequence>
<dbReference type="AlphaFoldDB" id="A0A813H5I2"/>
<proteinExistence type="predicted"/>
<dbReference type="SUPFAM" id="SSF53335">
    <property type="entry name" value="S-adenosyl-L-methionine-dependent methyltransferases"/>
    <property type="match status" value="1"/>
</dbReference>
<dbReference type="EMBL" id="CAJNNV010030604">
    <property type="protein sequence ID" value="CAE8633046.1"/>
    <property type="molecule type" value="Genomic_DNA"/>
</dbReference>
<dbReference type="PANTHER" id="PTHR34203:SF13">
    <property type="entry name" value="EXPRESSED PROTEIN"/>
    <property type="match status" value="1"/>
</dbReference>
<evidence type="ECO:0000313" key="3">
    <source>
        <dbReference type="Proteomes" id="UP000654075"/>
    </source>
</evidence>
<dbReference type="Pfam" id="PF05050">
    <property type="entry name" value="Methyltransf_21"/>
    <property type="match status" value="1"/>
</dbReference>
<dbReference type="InterPro" id="IPR029063">
    <property type="entry name" value="SAM-dependent_MTases_sf"/>
</dbReference>
<evidence type="ECO:0000313" key="2">
    <source>
        <dbReference type="EMBL" id="CAE8633046.1"/>
    </source>
</evidence>
<protein>
    <recommendedName>
        <fullName evidence="1">Methyltransferase FkbM domain-containing protein</fullName>
    </recommendedName>
</protein>
<dbReference type="OrthoDB" id="441807at2759"/>
<keyword evidence="3" id="KW-1185">Reference proteome</keyword>